<dbReference type="OrthoDB" id="1470350at2759"/>
<comment type="similarity">
    <text evidence="2 9">Belongs to the cytochrome P450 family.</text>
</comment>
<keyword evidence="5 9" id="KW-0560">Oxidoreductase</keyword>
<name>A0A9W9HXG9_9EURO</name>
<gene>
    <name evidence="10" type="ORF">N7482_006400</name>
</gene>
<proteinExistence type="inferred from homology"/>
<dbReference type="InterPro" id="IPR036396">
    <property type="entry name" value="Cyt_P450_sf"/>
</dbReference>
<comment type="cofactor">
    <cofactor evidence="1 8">
        <name>heme</name>
        <dbReference type="ChEBI" id="CHEBI:30413"/>
    </cofactor>
</comment>
<dbReference type="PANTHER" id="PTHR24305">
    <property type="entry name" value="CYTOCHROME P450"/>
    <property type="match status" value="1"/>
</dbReference>
<evidence type="ECO:0000313" key="10">
    <source>
        <dbReference type="EMBL" id="KAJ5159396.1"/>
    </source>
</evidence>
<dbReference type="InterPro" id="IPR002401">
    <property type="entry name" value="Cyt_P450_E_grp-I"/>
</dbReference>
<evidence type="ECO:0000256" key="6">
    <source>
        <dbReference type="ARBA" id="ARBA00023004"/>
    </source>
</evidence>
<dbReference type="Pfam" id="PF00067">
    <property type="entry name" value="p450"/>
    <property type="match status" value="1"/>
</dbReference>
<keyword evidence="4 8" id="KW-0479">Metal-binding</keyword>
<dbReference type="InterPro" id="IPR050121">
    <property type="entry name" value="Cytochrome_P450_monoxygenase"/>
</dbReference>
<keyword evidence="6 8" id="KW-0408">Iron</keyword>
<dbReference type="GO" id="GO:0016705">
    <property type="term" value="F:oxidoreductase activity, acting on paired donors, with incorporation or reduction of molecular oxygen"/>
    <property type="evidence" value="ECO:0007669"/>
    <property type="project" value="InterPro"/>
</dbReference>
<evidence type="ECO:0000256" key="5">
    <source>
        <dbReference type="ARBA" id="ARBA00023002"/>
    </source>
</evidence>
<evidence type="ECO:0000256" key="4">
    <source>
        <dbReference type="ARBA" id="ARBA00022723"/>
    </source>
</evidence>
<dbReference type="GO" id="GO:0004497">
    <property type="term" value="F:monooxygenase activity"/>
    <property type="evidence" value="ECO:0007669"/>
    <property type="project" value="UniProtKB-KW"/>
</dbReference>
<dbReference type="GO" id="GO:0043386">
    <property type="term" value="P:mycotoxin biosynthetic process"/>
    <property type="evidence" value="ECO:0007669"/>
    <property type="project" value="UniProtKB-ARBA"/>
</dbReference>
<dbReference type="RefSeq" id="XP_056540954.1">
    <property type="nucleotide sequence ID" value="XM_056688525.1"/>
</dbReference>
<accession>A0A9W9HXG9</accession>
<evidence type="ECO:0000313" key="11">
    <source>
        <dbReference type="Proteomes" id="UP001149163"/>
    </source>
</evidence>
<dbReference type="InterPro" id="IPR017972">
    <property type="entry name" value="Cyt_P450_CS"/>
</dbReference>
<keyword evidence="7 9" id="KW-0503">Monooxygenase</keyword>
<dbReference type="SUPFAM" id="SSF48264">
    <property type="entry name" value="Cytochrome P450"/>
    <property type="match status" value="1"/>
</dbReference>
<dbReference type="PANTHER" id="PTHR24305:SF210">
    <property type="entry name" value="CYTOCHROME P450 MONOOXYGENASE ASQL-RELATED"/>
    <property type="match status" value="1"/>
</dbReference>
<evidence type="ECO:0008006" key="12">
    <source>
        <dbReference type="Google" id="ProtNLM"/>
    </source>
</evidence>
<keyword evidence="3 8" id="KW-0349">Heme</keyword>
<dbReference type="PRINTS" id="PR00385">
    <property type="entry name" value="P450"/>
</dbReference>
<evidence type="ECO:0000256" key="1">
    <source>
        <dbReference type="ARBA" id="ARBA00001971"/>
    </source>
</evidence>
<evidence type="ECO:0000256" key="3">
    <source>
        <dbReference type="ARBA" id="ARBA00022617"/>
    </source>
</evidence>
<comment type="caution">
    <text evidence="10">The sequence shown here is derived from an EMBL/GenBank/DDBJ whole genome shotgun (WGS) entry which is preliminary data.</text>
</comment>
<reference evidence="10" key="2">
    <citation type="journal article" date="2023" name="IMA Fungus">
        <title>Comparative genomic study of the Penicillium genus elucidates a diverse pangenome and 15 lateral gene transfer events.</title>
        <authorList>
            <person name="Petersen C."/>
            <person name="Sorensen T."/>
            <person name="Nielsen M.R."/>
            <person name="Sondergaard T.E."/>
            <person name="Sorensen J.L."/>
            <person name="Fitzpatrick D.A."/>
            <person name="Frisvad J.C."/>
            <person name="Nielsen K.L."/>
        </authorList>
    </citation>
    <scope>NUCLEOTIDE SEQUENCE</scope>
    <source>
        <strain evidence="10">IBT 26290</strain>
    </source>
</reference>
<dbReference type="GO" id="GO:0005506">
    <property type="term" value="F:iron ion binding"/>
    <property type="evidence" value="ECO:0007669"/>
    <property type="project" value="InterPro"/>
</dbReference>
<dbReference type="Gene3D" id="1.10.630.10">
    <property type="entry name" value="Cytochrome P450"/>
    <property type="match status" value="1"/>
</dbReference>
<organism evidence="10 11">
    <name type="scientific">Penicillium canariense</name>
    <dbReference type="NCBI Taxonomy" id="189055"/>
    <lineage>
        <taxon>Eukaryota</taxon>
        <taxon>Fungi</taxon>
        <taxon>Dikarya</taxon>
        <taxon>Ascomycota</taxon>
        <taxon>Pezizomycotina</taxon>
        <taxon>Eurotiomycetes</taxon>
        <taxon>Eurotiomycetidae</taxon>
        <taxon>Eurotiales</taxon>
        <taxon>Aspergillaceae</taxon>
        <taxon>Penicillium</taxon>
    </lineage>
</organism>
<dbReference type="EMBL" id="JAPQKN010000004">
    <property type="protein sequence ID" value="KAJ5159396.1"/>
    <property type="molecule type" value="Genomic_DNA"/>
</dbReference>
<dbReference type="InterPro" id="IPR001128">
    <property type="entry name" value="Cyt_P450"/>
</dbReference>
<reference evidence="10" key="1">
    <citation type="submission" date="2022-11" db="EMBL/GenBank/DDBJ databases">
        <authorList>
            <person name="Petersen C."/>
        </authorList>
    </citation>
    <scope>NUCLEOTIDE SEQUENCE</scope>
    <source>
        <strain evidence="10">IBT 26290</strain>
    </source>
</reference>
<dbReference type="GeneID" id="81427701"/>
<sequence length="509" mass="57768">MSQRPTPSLAALGMANLSSVTPPLMKMSLILAITSLLCRIVYNLFFHPLAKYPGPRLRAASTIPFMYALVIGQHHEVVVNMHKEYGTVVRIAPNKLSYITGQAWQDINGHRKRTEPEMPRDDKWFTRNPNGPDMVYCSREEHRRYRGLFAGGFSDRSLRSQEPLIGGYVTSLINNLARRVKERKDTVFDLVTWFECTTFDVVGDLTFGESFGCLETGEVHPWLRSMSDTAKAFQVIRACQEIPLIGQYSTTVLPRIFRVGVIKKSQEHFAFTEGKLRRRLDRKEPRADFLGPILQKPDGKGLSYPELLTHSSILILAGGDTVTGACAAIVYLLLQNPDKMEILVNEVLTTFQHEDMITIDSTSRLVYLRAVIKEGLRHYPPVPIGIPRTVPEGGSMIDKEFVPEGTSVCVSHMAAYQSTLNFERPDEFCPERFLDTTMFSDKLDVYQPFSLGPRNCIGRNLAYAEMQMILTRLLYRFDLRLQDDKFAFGSQRTFTGWERPPLNVSLIAR</sequence>
<evidence type="ECO:0000256" key="2">
    <source>
        <dbReference type="ARBA" id="ARBA00010617"/>
    </source>
</evidence>
<protein>
    <recommendedName>
        <fullName evidence="12">Cytochrome P450</fullName>
    </recommendedName>
</protein>
<dbReference type="PRINTS" id="PR00463">
    <property type="entry name" value="EP450I"/>
</dbReference>
<dbReference type="PROSITE" id="PS00086">
    <property type="entry name" value="CYTOCHROME_P450"/>
    <property type="match status" value="1"/>
</dbReference>
<dbReference type="AlphaFoldDB" id="A0A9W9HXG9"/>
<dbReference type="CDD" id="cd11058">
    <property type="entry name" value="CYP60B-like"/>
    <property type="match status" value="1"/>
</dbReference>
<evidence type="ECO:0000256" key="8">
    <source>
        <dbReference type="PIRSR" id="PIRSR602401-1"/>
    </source>
</evidence>
<feature type="binding site" description="axial binding residue" evidence="8">
    <location>
        <position position="456"/>
    </location>
    <ligand>
        <name>heme</name>
        <dbReference type="ChEBI" id="CHEBI:30413"/>
    </ligand>
    <ligandPart>
        <name>Fe</name>
        <dbReference type="ChEBI" id="CHEBI:18248"/>
    </ligandPart>
</feature>
<dbReference type="GO" id="GO:0020037">
    <property type="term" value="F:heme binding"/>
    <property type="evidence" value="ECO:0007669"/>
    <property type="project" value="InterPro"/>
</dbReference>
<evidence type="ECO:0000256" key="9">
    <source>
        <dbReference type="RuleBase" id="RU000461"/>
    </source>
</evidence>
<evidence type="ECO:0000256" key="7">
    <source>
        <dbReference type="ARBA" id="ARBA00023033"/>
    </source>
</evidence>
<keyword evidence="11" id="KW-1185">Reference proteome</keyword>
<dbReference type="Proteomes" id="UP001149163">
    <property type="component" value="Unassembled WGS sequence"/>
</dbReference>